<dbReference type="HOGENOM" id="CLU_022148_0_0_1"/>
<keyword evidence="3" id="KW-0378">Hydrolase</keyword>
<dbReference type="Gene3D" id="2.60.40.1180">
    <property type="entry name" value="Golgi alpha-mannosidase II"/>
    <property type="match status" value="1"/>
</dbReference>
<organism evidence="3 4">
    <name type="scientific">Oidiodendron maius (strain Zn)</name>
    <dbReference type="NCBI Taxonomy" id="913774"/>
    <lineage>
        <taxon>Eukaryota</taxon>
        <taxon>Fungi</taxon>
        <taxon>Dikarya</taxon>
        <taxon>Ascomycota</taxon>
        <taxon>Pezizomycotina</taxon>
        <taxon>Leotiomycetes</taxon>
        <taxon>Leotiomycetes incertae sedis</taxon>
        <taxon>Myxotrichaceae</taxon>
        <taxon>Oidiodendron</taxon>
    </lineage>
</organism>
<keyword evidence="4" id="KW-1185">Reference proteome</keyword>
<dbReference type="PANTHER" id="PTHR36183">
    <property type="entry name" value="BETA-GLUCURONIDASE"/>
    <property type="match status" value="1"/>
</dbReference>
<dbReference type="InterPro" id="IPR052974">
    <property type="entry name" value="GH79_Enzymes"/>
</dbReference>
<dbReference type="OrthoDB" id="2796951at2759"/>
<dbReference type="Proteomes" id="UP000054321">
    <property type="component" value="Unassembled WGS sequence"/>
</dbReference>
<sequence length="493" mass="52816">MKTVLILSVAFCHSAMALAVPATSNAQPGLLSSYVSLSVELDSFPNFAGNSTSGINQFSLNLLNNLGSYMSAMPVIRVGGDSADLVIYVPEQEIGVSETCSTGSRLCMGPSFFDSYNSFPNTYFSHGLNMIWNNDAGFDSITQMITDGCKMLEGKLSTWEYGNEPDLYIGNSRPSDWDETDYVEGWSKGYVVIRQALRAKCPSLAGGPQFINPSLAGTNSKLDPVKISQGGLNNNGSIAKFSVHNYMGTQKGTLQGQLMNHETNVRKIDEHGQEAMKIHGISNMRDVPYVLGETNSLTGGGVKGVSNTLGAALWSLDWILAGATEGHIKRMHFHQGNGAAYSAWDPVRGVTNAPYYGLLAATKFMGKSQDRSVMNFTLSDDNSLNAVYAGYNTGSGKLDKMAIINFRYYTSGTRGSSNYEFTVPASTTWQIDRLTGSSATATSEITFNGYSFDYPGTAQLAGNDSEAITVGSDGALNINLPDSSAAILSLVSS</sequence>
<name>A0A0C3CA07_OIDMZ</name>
<reference evidence="3 4" key="1">
    <citation type="submission" date="2014-04" db="EMBL/GenBank/DDBJ databases">
        <authorList>
            <consortium name="DOE Joint Genome Institute"/>
            <person name="Kuo A."/>
            <person name="Martino E."/>
            <person name="Perotto S."/>
            <person name="Kohler A."/>
            <person name="Nagy L.G."/>
            <person name="Floudas D."/>
            <person name="Copeland A."/>
            <person name="Barry K.W."/>
            <person name="Cichocki N."/>
            <person name="Veneault-Fourrey C."/>
            <person name="LaButti K."/>
            <person name="Lindquist E.A."/>
            <person name="Lipzen A."/>
            <person name="Lundell T."/>
            <person name="Morin E."/>
            <person name="Murat C."/>
            <person name="Sun H."/>
            <person name="Tunlid A."/>
            <person name="Henrissat B."/>
            <person name="Grigoriev I.V."/>
            <person name="Hibbett D.S."/>
            <person name="Martin F."/>
            <person name="Nordberg H.P."/>
            <person name="Cantor M.N."/>
            <person name="Hua S.X."/>
        </authorList>
    </citation>
    <scope>NUCLEOTIDE SEQUENCE [LARGE SCALE GENOMIC DNA]</scope>
    <source>
        <strain evidence="3 4">Zn</strain>
    </source>
</reference>
<evidence type="ECO:0000313" key="3">
    <source>
        <dbReference type="EMBL" id="KIM95738.1"/>
    </source>
</evidence>
<dbReference type="InterPro" id="IPR017853">
    <property type="entry name" value="GH"/>
</dbReference>
<reference evidence="4" key="2">
    <citation type="submission" date="2015-01" db="EMBL/GenBank/DDBJ databases">
        <title>Evolutionary Origins and Diversification of the Mycorrhizal Mutualists.</title>
        <authorList>
            <consortium name="DOE Joint Genome Institute"/>
            <consortium name="Mycorrhizal Genomics Consortium"/>
            <person name="Kohler A."/>
            <person name="Kuo A."/>
            <person name="Nagy L.G."/>
            <person name="Floudas D."/>
            <person name="Copeland A."/>
            <person name="Barry K.W."/>
            <person name="Cichocki N."/>
            <person name="Veneault-Fourrey C."/>
            <person name="LaButti K."/>
            <person name="Lindquist E.A."/>
            <person name="Lipzen A."/>
            <person name="Lundell T."/>
            <person name="Morin E."/>
            <person name="Murat C."/>
            <person name="Riley R."/>
            <person name="Ohm R."/>
            <person name="Sun H."/>
            <person name="Tunlid A."/>
            <person name="Henrissat B."/>
            <person name="Grigoriev I.V."/>
            <person name="Hibbett D.S."/>
            <person name="Martin F."/>
        </authorList>
    </citation>
    <scope>NUCLEOTIDE SEQUENCE [LARGE SCALE GENOMIC DNA]</scope>
    <source>
        <strain evidence="4">Zn</strain>
    </source>
</reference>
<dbReference type="InParanoid" id="A0A0C3CA07"/>
<accession>A0A0C3CA07</accession>
<gene>
    <name evidence="3" type="ORF">OIDMADRAFT_59518</name>
</gene>
<evidence type="ECO:0000259" key="2">
    <source>
        <dbReference type="Pfam" id="PF16862"/>
    </source>
</evidence>
<dbReference type="EMBL" id="KN832886">
    <property type="protein sequence ID" value="KIM95738.1"/>
    <property type="molecule type" value="Genomic_DNA"/>
</dbReference>
<feature type="signal peptide" evidence="1">
    <location>
        <begin position="1"/>
        <end position="19"/>
    </location>
</feature>
<dbReference type="SUPFAM" id="SSF51445">
    <property type="entry name" value="(Trans)glycosidases"/>
    <property type="match status" value="1"/>
</dbReference>
<proteinExistence type="predicted"/>
<dbReference type="Gene3D" id="3.20.20.80">
    <property type="entry name" value="Glycosidases"/>
    <property type="match status" value="1"/>
</dbReference>
<dbReference type="AlphaFoldDB" id="A0A0C3CA07"/>
<feature type="domain" description="Beta-glucuronidase C-terminal" evidence="2">
    <location>
        <begin position="388"/>
        <end position="487"/>
    </location>
</feature>
<dbReference type="InterPro" id="IPR013780">
    <property type="entry name" value="Glyco_hydro_b"/>
</dbReference>
<dbReference type="PANTHER" id="PTHR36183:SF2">
    <property type="entry name" value="BETA-GLUCURONIDASE C-TERMINAL DOMAIN-CONTAINING PROTEIN"/>
    <property type="match status" value="1"/>
</dbReference>
<keyword evidence="1" id="KW-0732">Signal</keyword>
<dbReference type="GO" id="GO:0016787">
    <property type="term" value="F:hydrolase activity"/>
    <property type="evidence" value="ECO:0007669"/>
    <property type="project" value="UniProtKB-KW"/>
</dbReference>
<dbReference type="InterPro" id="IPR031728">
    <property type="entry name" value="GlcAase_C"/>
</dbReference>
<evidence type="ECO:0000313" key="4">
    <source>
        <dbReference type="Proteomes" id="UP000054321"/>
    </source>
</evidence>
<evidence type="ECO:0000256" key="1">
    <source>
        <dbReference type="SAM" id="SignalP"/>
    </source>
</evidence>
<feature type="chain" id="PRO_5002175978" evidence="1">
    <location>
        <begin position="20"/>
        <end position="493"/>
    </location>
</feature>
<dbReference type="Pfam" id="PF16862">
    <property type="entry name" value="Glyco_hydro_79C"/>
    <property type="match status" value="1"/>
</dbReference>
<protein>
    <submittedName>
        <fullName evidence="3">Glycoside hydrolase family 79 protein</fullName>
    </submittedName>
</protein>